<feature type="compositionally biased region" description="Low complexity" evidence="1">
    <location>
        <begin position="1150"/>
        <end position="1162"/>
    </location>
</feature>
<dbReference type="SUPFAM" id="SSF49562">
    <property type="entry name" value="C2 domain (Calcium/lipid-binding domain, CaLB)"/>
    <property type="match status" value="1"/>
</dbReference>
<dbReference type="Proteomes" id="UP001146120">
    <property type="component" value="Unassembled WGS sequence"/>
</dbReference>
<evidence type="ECO:0000259" key="2">
    <source>
        <dbReference type="PROSITE" id="PS50004"/>
    </source>
</evidence>
<proteinExistence type="predicted"/>
<evidence type="ECO:0000313" key="4">
    <source>
        <dbReference type="EMBL" id="DBA00836.1"/>
    </source>
</evidence>
<dbReference type="InterPro" id="IPR013783">
    <property type="entry name" value="Ig-like_fold"/>
</dbReference>
<dbReference type="PROSITE" id="PS50222">
    <property type="entry name" value="EF_HAND_2"/>
    <property type="match status" value="1"/>
</dbReference>
<dbReference type="PANTHER" id="PTHR48125">
    <property type="entry name" value="LP07818P1"/>
    <property type="match status" value="1"/>
</dbReference>
<feature type="domain" description="C2" evidence="2">
    <location>
        <begin position="773"/>
        <end position="893"/>
    </location>
</feature>
<feature type="compositionally biased region" description="Low complexity" evidence="1">
    <location>
        <begin position="1631"/>
        <end position="1640"/>
    </location>
</feature>
<accession>A0AAV2Z0I5</accession>
<evidence type="ECO:0000256" key="1">
    <source>
        <dbReference type="SAM" id="MobiDB-lite"/>
    </source>
</evidence>
<feature type="region of interest" description="Disordered" evidence="1">
    <location>
        <begin position="1762"/>
        <end position="1789"/>
    </location>
</feature>
<evidence type="ECO:0000259" key="3">
    <source>
        <dbReference type="PROSITE" id="PS50222"/>
    </source>
</evidence>
<feature type="region of interest" description="Disordered" evidence="1">
    <location>
        <begin position="753"/>
        <end position="785"/>
    </location>
</feature>
<feature type="compositionally biased region" description="Low complexity" evidence="1">
    <location>
        <begin position="1368"/>
        <end position="1379"/>
    </location>
</feature>
<feature type="compositionally biased region" description="Low complexity" evidence="1">
    <location>
        <begin position="1961"/>
        <end position="1983"/>
    </location>
</feature>
<reference evidence="4" key="2">
    <citation type="journal article" date="2023" name="Microbiol Resour">
        <title>Decontamination and Annotation of the Draft Genome Sequence of the Oomycete Lagenidium giganteum ARSEF 373.</title>
        <authorList>
            <person name="Morgan W.R."/>
            <person name="Tartar A."/>
        </authorList>
    </citation>
    <scope>NUCLEOTIDE SEQUENCE</scope>
    <source>
        <strain evidence="4">ARSEF 373</strain>
    </source>
</reference>
<feature type="compositionally biased region" description="Low complexity" evidence="1">
    <location>
        <begin position="753"/>
        <end position="781"/>
    </location>
</feature>
<organism evidence="4 5">
    <name type="scientific">Lagenidium giganteum</name>
    <dbReference type="NCBI Taxonomy" id="4803"/>
    <lineage>
        <taxon>Eukaryota</taxon>
        <taxon>Sar</taxon>
        <taxon>Stramenopiles</taxon>
        <taxon>Oomycota</taxon>
        <taxon>Peronosporomycetes</taxon>
        <taxon>Pythiales</taxon>
        <taxon>Pythiaceae</taxon>
    </lineage>
</organism>
<feature type="compositionally biased region" description="Low complexity" evidence="1">
    <location>
        <begin position="1489"/>
        <end position="1524"/>
    </location>
</feature>
<keyword evidence="5" id="KW-1185">Reference proteome</keyword>
<feature type="compositionally biased region" description="Basic residues" evidence="1">
    <location>
        <begin position="1984"/>
        <end position="1996"/>
    </location>
</feature>
<feature type="region of interest" description="Disordered" evidence="1">
    <location>
        <begin position="1486"/>
        <end position="1524"/>
    </location>
</feature>
<dbReference type="Gene3D" id="2.60.40.150">
    <property type="entry name" value="C2 domain"/>
    <property type="match status" value="1"/>
</dbReference>
<dbReference type="SMART" id="SM00239">
    <property type="entry name" value="C2"/>
    <property type="match status" value="2"/>
</dbReference>
<feature type="region of interest" description="Disordered" evidence="1">
    <location>
        <begin position="1131"/>
        <end position="1164"/>
    </location>
</feature>
<name>A0AAV2Z0I5_9STRA</name>
<dbReference type="InterPro" id="IPR002048">
    <property type="entry name" value="EF_hand_dom"/>
</dbReference>
<feature type="compositionally biased region" description="Pro residues" evidence="1">
    <location>
        <begin position="1999"/>
        <end position="2009"/>
    </location>
</feature>
<evidence type="ECO:0000313" key="5">
    <source>
        <dbReference type="Proteomes" id="UP001146120"/>
    </source>
</evidence>
<comment type="caution">
    <text evidence="4">The sequence shown here is derived from an EMBL/GenBank/DDBJ whole genome shotgun (WGS) entry which is preliminary data.</text>
</comment>
<dbReference type="EMBL" id="DAKRPA010000057">
    <property type="protein sequence ID" value="DBA00836.1"/>
    <property type="molecule type" value="Genomic_DNA"/>
</dbReference>
<dbReference type="InterPro" id="IPR000008">
    <property type="entry name" value="C2_dom"/>
</dbReference>
<dbReference type="InterPro" id="IPR002909">
    <property type="entry name" value="IPT_dom"/>
</dbReference>
<dbReference type="Gene3D" id="2.60.40.10">
    <property type="entry name" value="Immunoglobulins"/>
    <property type="match status" value="2"/>
</dbReference>
<dbReference type="CDD" id="cd00030">
    <property type="entry name" value="C2"/>
    <property type="match status" value="1"/>
</dbReference>
<dbReference type="PROSITE" id="PS50004">
    <property type="entry name" value="C2"/>
    <property type="match status" value="1"/>
</dbReference>
<dbReference type="InterPro" id="IPR035892">
    <property type="entry name" value="C2_domain_sf"/>
</dbReference>
<dbReference type="SUPFAM" id="SSF81296">
    <property type="entry name" value="E set domains"/>
    <property type="match status" value="2"/>
</dbReference>
<dbReference type="PANTHER" id="PTHR48125:SF12">
    <property type="entry name" value="AT HOOK TRANSCRIPTION FACTOR FAMILY-RELATED"/>
    <property type="match status" value="1"/>
</dbReference>
<dbReference type="GO" id="GO:0005509">
    <property type="term" value="F:calcium ion binding"/>
    <property type="evidence" value="ECO:0007669"/>
    <property type="project" value="InterPro"/>
</dbReference>
<feature type="region of interest" description="Disordered" evidence="1">
    <location>
        <begin position="1947"/>
        <end position="2037"/>
    </location>
</feature>
<reference evidence="4" key="1">
    <citation type="submission" date="2022-11" db="EMBL/GenBank/DDBJ databases">
        <authorList>
            <person name="Morgan W.R."/>
            <person name="Tartar A."/>
        </authorList>
    </citation>
    <scope>NUCLEOTIDE SEQUENCE</scope>
    <source>
        <strain evidence="4">ARSEF 373</strain>
    </source>
</reference>
<evidence type="ECO:0008006" key="6">
    <source>
        <dbReference type="Google" id="ProtNLM"/>
    </source>
</evidence>
<feature type="region of interest" description="Disordered" evidence="1">
    <location>
        <begin position="1"/>
        <end position="25"/>
    </location>
</feature>
<dbReference type="InterPro" id="IPR014756">
    <property type="entry name" value="Ig_E-set"/>
</dbReference>
<feature type="region of interest" description="Disordered" evidence="1">
    <location>
        <begin position="1615"/>
        <end position="1647"/>
    </location>
</feature>
<feature type="domain" description="EF-hand" evidence="3">
    <location>
        <begin position="1805"/>
        <end position="1840"/>
    </location>
</feature>
<dbReference type="Pfam" id="PF00168">
    <property type="entry name" value="C2"/>
    <property type="match status" value="1"/>
</dbReference>
<sequence>MELSQVTAPEPAPRKDSSDISSGSPKSPEVLAPLLAVNVKMCFLCADTALALSCIAPARLILPGSANVRELVTTEVSAALHEVVLECVMPALPFSGPTIVSVSIEDVTFSNFVCVHCYDPRQWRVTQVLPPCGLLRKSQALRIKGINFVENRKLVVRLSDAWRYVNVEAAVEKMHVLVIRVVSVRSLKALLPLSTLTLLQQATASQLTQRKDDEPKTTPAMLMLPTPVSICVRLECGDQSMQATCRDSTLAAAIHTGAALSWEEQFEIKVPSRKANVLVVVEAVDATLPRPLELARAVVSIIDLQEGVLTRKAYPLEEHFRRLTQQVAGGPNGASGASTSSGWGTTTHGNELELLLHMSPQMLNTDYVVCNVRSLRVAQKLHVQISSGDALFSNLDDPTVVFQAYELPRVVRTAPNVLPRSAGGDVTIHGDGFIDCNGGRAQVRLFGCLKRQLTTAQERQLMDRINGVSALQAASPDWFVRDLEGLVVSPTMIKCTVPAHLACYTAFYRVSFDGREFTDATEQTRVLMFSADSIEPKGGPVGGNTYASLHGTNIAVCMASQLLQPQVRLTWMRGARELESVVVPGEFYAPEDTVFFYTPQSKFGLHNISVNVELSLSIPSTPAPTVGAESSSSIGATSTSMATISSTAMVPPAWSRFSQDEITFVMYKMPSVKAVTPVASLICGLTTMEMFVQGLDDKSLGSMRSAHKVRFKRRGQMQLADALLVGDSSKFTFTTPRFNVSCALPVELPASAITSSGSSSSPPKPQQQQQQAQQPTPVVVSGPTPKLWNRTTGLYVALLRARSLHVSKKSTCNPFCVIKAGRLHFRSTRKDGTLTPIWNELFDFEWQAHQPDSDVILRIYVKNQLNMDQSELLGHVELRLNGTDWKQPFACRAWVALHKPPVKPTTITRTSFISDHDRPKPAIDLGEIEIFVGFIPPVVKRLGNVLGRAQGLKSTILSALSNRRPLPHEDAAKRKKEKILRVFRQLSSAQPALIPSEVTVELALNGQDFWSVAPAKCYMAPTPILIAAEPSFVCITGGTQVTLTGVNFVASACLKVAWVGSHVVDGREEIEAAKVVVVDAKYRSATSLTCVAPPLQRIAHEHAAVSLYVSVNGEDFDSVALPQRTLKVQDGAQVDGRVEDEGTGNKRRSLPSGNNNNNPSSSDPAAIVFRKDYYHVDCGLLVKNSREQQERVGPRAVLRHSVRVFLFPVLRCVRAADGVYTSTLVIEGRDFTDTRIAVAKFVSQADETDQRMSRVRVLSSTRMECSMPDFPRGVLVRMAVAMNGVEFVPCPGVIEVFQSPKLTAVTPHWVSSLTQTTLLLQGVNFTTNGTDTVQVQFVRNDRRRVVAGTCVDGAISCQIPSELLQQCSQPSPSRSSARRQIQDAASDPTTALCTPNTAASAAAPTDNNQILVDVWLGGIHKTFTGSPMPIVIYRDAPTITSISPMNGPVYGGFSVIIEGRGFLNTGAIVVRFQLFHEDALMDAQDGTDAKSASSSSPDKPTTSEVTTTTAQGTPGSTTTDPTTSTESTVVFAQCDARYLSSERVQCTAPSFPREGVYMVTLSLNGLEYSRVNASTWFLVWHNWQRRKQLLSHSLFSSNVVAEAVAAKVNDGAANELDPDTLANSAAPKSDISIPTTPTTPGGSGGVLLPQLDESDIMLLRRKSSFMKPTTPSDRRNTGRASLPLVLGAGTSVDPSLFMTSPRWDDTANDDDDVDIEQLQWHPASVEDRSRSLVSILEELCSSPETVPIMTRRIGVIFRLKAKNQDKQQQQKRSEQNPTQHPKPPPPPQLTRQTLLEGMKWIFPRATEPDLDEFWQVVDIRKVGRVTFEQVLRAFIRQNRSASPEPGPTHYHPHYQLVEPKPPNPLILPPTEVSAEVTGLPSELFMNYDSYKVVKQRAPGAIFPRRKGGGASWCDPVPKDVQHGLVQDKTKDSDQVLVELRKILDTANCPPANRRARRGSVSAEDPSAPSTPATTPAAPTTPSRTRTRRMATSHRSRAAPPTPRMEPSDPPSKEDGVRTPRIVTGNGGAGATTPAAPRPHQIDRAQVRSLLFNDIAPMYLKFLNSKEAQKSMKQ</sequence>
<dbReference type="CDD" id="cd00102">
    <property type="entry name" value="IPT"/>
    <property type="match status" value="2"/>
</dbReference>
<dbReference type="Pfam" id="PF01833">
    <property type="entry name" value="TIG"/>
    <property type="match status" value="1"/>
</dbReference>
<protein>
    <recommendedName>
        <fullName evidence="6">C2 domain-containing protein</fullName>
    </recommendedName>
</protein>
<gene>
    <name evidence="4" type="ORF">N0F65_008479</name>
</gene>
<feature type="region of interest" description="Disordered" evidence="1">
    <location>
        <begin position="1368"/>
        <end position="1392"/>
    </location>
</feature>